<dbReference type="Gramene" id="TraesCAD_scaffold_156229_01G000100.1">
    <property type="protein sequence ID" value="TraesCAD_scaffold_156229_01G000100.1"/>
    <property type="gene ID" value="TraesCAD_scaffold_156229_01G000100"/>
</dbReference>
<dbReference type="Gramene" id="TraesPARA_EIv1.0_1937380.1">
    <property type="protein sequence ID" value="TraesPARA_EIv1.0_1937380.1.CDS"/>
    <property type="gene ID" value="TraesPARA_EIv1.0_1937380"/>
</dbReference>
<evidence type="ECO:0000313" key="1">
    <source>
        <dbReference type="EnsemblPlants" id="TraesCS6A02G194500.1"/>
    </source>
</evidence>
<organism evidence="1">
    <name type="scientific">Triticum aestivum</name>
    <name type="common">Wheat</name>
    <dbReference type="NCBI Taxonomy" id="4565"/>
    <lineage>
        <taxon>Eukaryota</taxon>
        <taxon>Viridiplantae</taxon>
        <taxon>Streptophyta</taxon>
        <taxon>Embryophyta</taxon>
        <taxon>Tracheophyta</taxon>
        <taxon>Spermatophyta</taxon>
        <taxon>Magnoliopsida</taxon>
        <taxon>Liliopsida</taxon>
        <taxon>Poales</taxon>
        <taxon>Poaceae</taxon>
        <taxon>BOP clade</taxon>
        <taxon>Pooideae</taxon>
        <taxon>Triticodae</taxon>
        <taxon>Triticeae</taxon>
        <taxon>Triticinae</taxon>
        <taxon>Triticum</taxon>
    </lineage>
</organism>
<sequence length="171" mass="17507">MTSPTATTTRSADHMSRMTAGLGSIDQFKLGSGAAPAAARRCSGSICISTTRQLGGATPPPASPAAQQLPLQLGAVESADGTTLACIRDPLVIRSILSDIGGPNSILLGKVITIASSTGPNSVLKNLLRWHLSRLCRHSLKLVTFHNKGGSNKTVVAAIVAQPSLEGGVDT</sequence>
<dbReference type="Proteomes" id="UP000019116">
    <property type="component" value="Chromosome 6A"/>
</dbReference>
<dbReference type="OMA" id="HDKGGSN"/>
<protein>
    <submittedName>
        <fullName evidence="1">Uncharacterized protein</fullName>
    </submittedName>
</protein>
<accession>A0A3B6NQW7</accession>
<dbReference type="Gramene" id="TraesJAG6A03G03313000.1">
    <property type="protein sequence ID" value="TraesJAG6A03G03313000.1"/>
    <property type="gene ID" value="TraesJAG6A03G03313000"/>
</dbReference>
<dbReference type="AlphaFoldDB" id="A0A3B6NQW7"/>
<proteinExistence type="predicted"/>
<keyword evidence="2" id="KW-1185">Reference proteome</keyword>
<dbReference type="Gramene" id="TraesNOR6A03G03350690.1">
    <property type="protein sequence ID" value="TraesNOR6A03G03350690.1"/>
    <property type="gene ID" value="TraesNOR6A03G03350690"/>
</dbReference>
<evidence type="ECO:0000313" key="2">
    <source>
        <dbReference type="Proteomes" id="UP000019116"/>
    </source>
</evidence>
<dbReference type="Gramene" id="TraesCS6A03G0500700.1">
    <property type="protein sequence ID" value="TraesCS6A03G0500700.1.CDS"/>
    <property type="gene ID" value="TraesCS6A03G0500700"/>
</dbReference>
<dbReference type="Gramene" id="TraesSYM6A03G03260030.1">
    <property type="protein sequence ID" value="TraesSYM6A03G03260030.1"/>
    <property type="gene ID" value="TraesSYM6A03G03260030"/>
</dbReference>
<dbReference type="EnsemblPlants" id="TraesCS6A02G194500.1">
    <property type="protein sequence ID" value="TraesCS6A02G194500.1"/>
    <property type="gene ID" value="TraesCS6A02G194500"/>
</dbReference>
<name>A0A3B6NQW7_WHEAT</name>
<reference evidence="1" key="1">
    <citation type="submission" date="2018-08" db="EMBL/GenBank/DDBJ databases">
        <authorList>
            <person name="Rossello M."/>
        </authorList>
    </citation>
    <scope>NUCLEOTIDE SEQUENCE [LARGE SCALE GENOMIC DNA]</scope>
    <source>
        <strain evidence="1">cv. Chinese Spring</strain>
    </source>
</reference>
<dbReference type="Gramene" id="TraesCLE_scaffold_026509_01G000100.1">
    <property type="protein sequence ID" value="TraesCLE_scaffold_026509_01G000100.1"/>
    <property type="gene ID" value="TraesCLE_scaffold_026509_01G000100"/>
</dbReference>
<dbReference type="Gramene" id="TraesLAC6A03G03274020.1">
    <property type="protein sequence ID" value="TraesLAC6A03G03274020.1"/>
    <property type="gene ID" value="TraesLAC6A03G03274020"/>
</dbReference>
<reference evidence="1" key="2">
    <citation type="submission" date="2018-10" db="UniProtKB">
        <authorList>
            <consortium name="EnsemblPlants"/>
        </authorList>
    </citation>
    <scope>IDENTIFICATION</scope>
</reference>
<dbReference type="Gramene" id="TraesCS6A02G194500.1">
    <property type="protein sequence ID" value="TraesCS6A02G194500.1"/>
    <property type="gene ID" value="TraesCS6A02G194500"/>
</dbReference>